<gene>
    <name evidence="2" type="ORF">GCM10009627_33150</name>
</gene>
<sequence>MRRAGIALASVFGVGVVAAVIGVVVLIVVAVNSLNGIASSSATPRALTCPAAASQTIGGVVVPAGPIGGFCQDRLVNAAQVIRAARELGIGPHTQAVGVMTAIGESGLVNLDRGDTVGPDSRGIFQQRDNGAWGTYEQRMDPYTAASMFYAKLIKVPGWKSMTPTQMAHAVQVNQDPEHYAKYWPTAKRVVEGLTGETVPDTAPQG</sequence>
<name>A0ABP4KC50_9MICO</name>
<organism evidence="2 3">
    <name type="scientific">Curtobacterium herbarum</name>
    <dbReference type="NCBI Taxonomy" id="150122"/>
    <lineage>
        <taxon>Bacteria</taxon>
        <taxon>Bacillati</taxon>
        <taxon>Actinomycetota</taxon>
        <taxon>Actinomycetes</taxon>
        <taxon>Micrococcales</taxon>
        <taxon>Microbacteriaceae</taxon>
        <taxon>Curtobacterium</taxon>
    </lineage>
</organism>
<evidence type="ECO:0000256" key="1">
    <source>
        <dbReference type="SAM" id="Phobius"/>
    </source>
</evidence>
<protein>
    <submittedName>
        <fullName evidence="2">Uncharacterized protein</fullName>
    </submittedName>
</protein>
<keyword evidence="3" id="KW-1185">Reference proteome</keyword>
<dbReference type="RefSeq" id="WP_204608225.1">
    <property type="nucleotide sequence ID" value="NZ_BAAAJX010000020.1"/>
</dbReference>
<keyword evidence="1" id="KW-0472">Membrane</keyword>
<feature type="transmembrane region" description="Helical" evidence="1">
    <location>
        <begin position="7"/>
        <end position="31"/>
    </location>
</feature>
<proteinExistence type="predicted"/>
<evidence type="ECO:0000313" key="3">
    <source>
        <dbReference type="Proteomes" id="UP001501742"/>
    </source>
</evidence>
<keyword evidence="1" id="KW-1133">Transmembrane helix</keyword>
<keyword evidence="1" id="KW-0812">Transmembrane</keyword>
<comment type="caution">
    <text evidence="2">The sequence shown here is derived from an EMBL/GenBank/DDBJ whole genome shotgun (WGS) entry which is preliminary data.</text>
</comment>
<dbReference type="Proteomes" id="UP001501742">
    <property type="component" value="Unassembled WGS sequence"/>
</dbReference>
<accession>A0ABP4KC50</accession>
<evidence type="ECO:0000313" key="2">
    <source>
        <dbReference type="EMBL" id="GAA1494969.1"/>
    </source>
</evidence>
<reference evidence="3" key="1">
    <citation type="journal article" date="2019" name="Int. J. Syst. Evol. Microbiol.">
        <title>The Global Catalogue of Microorganisms (GCM) 10K type strain sequencing project: providing services to taxonomists for standard genome sequencing and annotation.</title>
        <authorList>
            <consortium name="The Broad Institute Genomics Platform"/>
            <consortium name="The Broad Institute Genome Sequencing Center for Infectious Disease"/>
            <person name="Wu L."/>
            <person name="Ma J."/>
        </authorList>
    </citation>
    <scope>NUCLEOTIDE SEQUENCE [LARGE SCALE GENOMIC DNA]</scope>
    <source>
        <strain evidence="3">JCM 12140</strain>
    </source>
</reference>
<dbReference type="EMBL" id="BAAAJX010000020">
    <property type="protein sequence ID" value="GAA1494969.1"/>
    <property type="molecule type" value="Genomic_DNA"/>
</dbReference>